<dbReference type="EMBL" id="CP113162">
    <property type="protein sequence ID" value="WEF51408.1"/>
    <property type="molecule type" value="Genomic_DNA"/>
</dbReference>
<organism evidence="2 3">
    <name type="scientific">Afipia carboxydohydrogena</name>
    <name type="common">Pseudomonas carboxydohydrogena</name>
    <dbReference type="NCBI Taxonomy" id="290"/>
    <lineage>
        <taxon>Bacteria</taxon>
        <taxon>Pseudomonadati</taxon>
        <taxon>Pseudomonadota</taxon>
        <taxon>Alphaproteobacteria</taxon>
        <taxon>Hyphomicrobiales</taxon>
        <taxon>Nitrobacteraceae</taxon>
        <taxon>Afipia</taxon>
    </lineage>
</organism>
<keyword evidence="1" id="KW-1133">Transmembrane helix</keyword>
<evidence type="ECO:0008006" key="4">
    <source>
        <dbReference type="Google" id="ProtNLM"/>
    </source>
</evidence>
<protein>
    <recommendedName>
        <fullName evidence="4">DUF2474 domain-containing protein</fullName>
    </recommendedName>
</protein>
<keyword evidence="3" id="KW-1185">Reference proteome</keyword>
<accession>A0ABY8BNB9</accession>
<dbReference type="RefSeq" id="WP_275248773.1">
    <property type="nucleotide sequence ID" value="NZ_BAABDX010000001.1"/>
</dbReference>
<dbReference type="Proteomes" id="UP001213907">
    <property type="component" value="Chromosome"/>
</dbReference>
<feature type="transmembrane region" description="Helical" evidence="1">
    <location>
        <begin position="15"/>
        <end position="40"/>
    </location>
</feature>
<keyword evidence="1" id="KW-0812">Transmembrane</keyword>
<reference evidence="2 3" key="1">
    <citation type="submission" date="2022-11" db="EMBL/GenBank/DDBJ databases">
        <authorList>
            <person name="Siebert D."/>
            <person name="Busche T."/>
            <person name="Saydam E."/>
            <person name="Kalinowski J."/>
            <person name="Ruckert C."/>
            <person name="Blombach B."/>
        </authorList>
    </citation>
    <scope>NUCLEOTIDE SEQUENCE [LARGE SCALE GENOMIC DNA]</scope>
    <source>
        <strain evidence="2 3">DSM 1083</strain>
    </source>
</reference>
<proteinExistence type="predicted"/>
<sequence>MTRPEQTPRPLMTRLIWFVTLWAGGVGTVVLISYILRLWIAPHR</sequence>
<evidence type="ECO:0000313" key="2">
    <source>
        <dbReference type="EMBL" id="WEF51408.1"/>
    </source>
</evidence>
<keyword evidence="1" id="KW-0472">Membrane</keyword>
<name>A0ABY8BNB9_AFICR</name>
<gene>
    <name evidence="2" type="ORF">AFIC_002997</name>
</gene>
<evidence type="ECO:0000256" key="1">
    <source>
        <dbReference type="SAM" id="Phobius"/>
    </source>
</evidence>
<evidence type="ECO:0000313" key="3">
    <source>
        <dbReference type="Proteomes" id="UP001213907"/>
    </source>
</evidence>